<evidence type="ECO:0000313" key="9">
    <source>
        <dbReference type="EMBL" id="CAL4119879.1"/>
    </source>
</evidence>
<keyword evidence="7" id="KW-0769">Symport</keyword>
<feature type="transmembrane region" description="Helical" evidence="7">
    <location>
        <begin position="276"/>
        <end position="302"/>
    </location>
</feature>
<keyword evidence="6 7" id="KW-0472">Membrane</keyword>
<evidence type="ECO:0000256" key="3">
    <source>
        <dbReference type="ARBA" id="ARBA00022448"/>
    </source>
</evidence>
<evidence type="ECO:0000256" key="8">
    <source>
        <dbReference type="SAM" id="MobiDB-lite"/>
    </source>
</evidence>
<dbReference type="EMBL" id="CAXKWB010017865">
    <property type="protein sequence ID" value="CAL4119879.1"/>
    <property type="molecule type" value="Genomic_DNA"/>
</dbReference>
<feature type="transmembrane region" description="Helical" evidence="7">
    <location>
        <begin position="55"/>
        <end position="79"/>
    </location>
</feature>
<dbReference type="GO" id="GO:0015501">
    <property type="term" value="F:glutamate:sodium symporter activity"/>
    <property type="evidence" value="ECO:0007669"/>
    <property type="project" value="TreeGrafter"/>
</dbReference>
<evidence type="ECO:0000256" key="5">
    <source>
        <dbReference type="ARBA" id="ARBA00022989"/>
    </source>
</evidence>
<feature type="compositionally biased region" description="Basic and acidic residues" evidence="8">
    <location>
        <begin position="486"/>
        <end position="496"/>
    </location>
</feature>
<keyword evidence="5 7" id="KW-1133">Transmembrane helix</keyword>
<dbReference type="PANTHER" id="PTHR11958:SF63">
    <property type="entry name" value="AMINO ACID TRANSPORTER"/>
    <property type="match status" value="1"/>
</dbReference>
<dbReference type="Proteomes" id="UP001497623">
    <property type="component" value="Unassembled WGS sequence"/>
</dbReference>
<dbReference type="AlphaFoldDB" id="A0AAV2R7Y2"/>
<dbReference type="GO" id="GO:0005886">
    <property type="term" value="C:plasma membrane"/>
    <property type="evidence" value="ECO:0007669"/>
    <property type="project" value="TreeGrafter"/>
</dbReference>
<dbReference type="InterPro" id="IPR050746">
    <property type="entry name" value="DAACS"/>
</dbReference>
<feature type="transmembrane region" description="Helical" evidence="7">
    <location>
        <begin position="198"/>
        <end position="220"/>
    </location>
</feature>
<feature type="transmembrane region" description="Helical" evidence="7">
    <location>
        <begin position="385"/>
        <end position="405"/>
    </location>
</feature>
<dbReference type="PRINTS" id="PR00173">
    <property type="entry name" value="EDTRNSPORT"/>
</dbReference>
<gene>
    <name evidence="9" type="ORF">MNOR_LOCUS21846</name>
</gene>
<evidence type="ECO:0000313" key="10">
    <source>
        <dbReference type="Proteomes" id="UP001497623"/>
    </source>
</evidence>
<accession>A0AAV2R7Y2</accession>
<feature type="compositionally biased region" description="Acidic residues" evidence="8">
    <location>
        <begin position="498"/>
        <end position="507"/>
    </location>
</feature>
<feature type="transmembrane region" description="Helical" evidence="7">
    <location>
        <begin position="91"/>
        <end position="113"/>
    </location>
</feature>
<dbReference type="PANTHER" id="PTHR11958">
    <property type="entry name" value="SODIUM/DICARBOXYLATE SYMPORTER-RELATED"/>
    <property type="match status" value="1"/>
</dbReference>
<comment type="similarity">
    <text evidence="2 7">Belongs to the dicarboxylate/amino acid:cation symporter (DAACS) (TC 2.A.23) family.</text>
</comment>
<evidence type="ECO:0000256" key="4">
    <source>
        <dbReference type="ARBA" id="ARBA00022692"/>
    </source>
</evidence>
<keyword evidence="3 7" id="KW-0813">Transport</keyword>
<evidence type="ECO:0000256" key="1">
    <source>
        <dbReference type="ARBA" id="ARBA00004141"/>
    </source>
</evidence>
<evidence type="ECO:0000256" key="6">
    <source>
        <dbReference type="ARBA" id="ARBA00023136"/>
    </source>
</evidence>
<reference evidence="9 10" key="1">
    <citation type="submission" date="2024-05" db="EMBL/GenBank/DDBJ databases">
        <authorList>
            <person name="Wallberg A."/>
        </authorList>
    </citation>
    <scope>NUCLEOTIDE SEQUENCE [LARGE SCALE GENOMIC DNA]</scope>
</reference>
<evidence type="ECO:0000256" key="7">
    <source>
        <dbReference type="RuleBase" id="RU361216"/>
    </source>
</evidence>
<evidence type="ECO:0000256" key="2">
    <source>
        <dbReference type="ARBA" id="ARBA00006148"/>
    </source>
</evidence>
<dbReference type="InterPro" id="IPR036458">
    <property type="entry name" value="Na:dicarbo_symporter_sf"/>
</dbReference>
<keyword evidence="4 7" id="KW-0812">Transmembrane</keyword>
<feature type="transmembrane region" description="Helical" evidence="7">
    <location>
        <begin position="411"/>
        <end position="437"/>
    </location>
</feature>
<protein>
    <recommendedName>
        <fullName evidence="7">Amino acid transporter</fullName>
    </recommendedName>
</protein>
<comment type="subcellular location">
    <subcellularLocation>
        <location evidence="1 7">Membrane</location>
        <topology evidence="1 7">Multi-pass membrane protein</topology>
    </subcellularLocation>
</comment>
<dbReference type="GO" id="GO:0015175">
    <property type="term" value="F:neutral L-amino acid transmembrane transporter activity"/>
    <property type="evidence" value="ECO:0007669"/>
    <property type="project" value="TreeGrafter"/>
</dbReference>
<keyword evidence="10" id="KW-1185">Reference proteome</keyword>
<proteinExistence type="inferred from homology"/>
<dbReference type="SUPFAM" id="SSF118215">
    <property type="entry name" value="Proton glutamate symport protein"/>
    <property type="match status" value="1"/>
</dbReference>
<dbReference type="GO" id="GO:0005313">
    <property type="term" value="F:L-glutamate transmembrane transporter activity"/>
    <property type="evidence" value="ECO:0007669"/>
    <property type="project" value="TreeGrafter"/>
</dbReference>
<feature type="transmembrane region" description="Helical" evidence="7">
    <location>
        <begin position="241"/>
        <end position="264"/>
    </location>
</feature>
<dbReference type="Gene3D" id="1.10.3860.10">
    <property type="entry name" value="Sodium:dicarboxylate symporter"/>
    <property type="match status" value="1"/>
</dbReference>
<organism evidence="9 10">
    <name type="scientific">Meganyctiphanes norvegica</name>
    <name type="common">Northern krill</name>
    <name type="synonym">Thysanopoda norvegica</name>
    <dbReference type="NCBI Taxonomy" id="48144"/>
    <lineage>
        <taxon>Eukaryota</taxon>
        <taxon>Metazoa</taxon>
        <taxon>Ecdysozoa</taxon>
        <taxon>Arthropoda</taxon>
        <taxon>Crustacea</taxon>
        <taxon>Multicrustacea</taxon>
        <taxon>Malacostraca</taxon>
        <taxon>Eumalacostraca</taxon>
        <taxon>Eucarida</taxon>
        <taxon>Euphausiacea</taxon>
        <taxon>Euphausiidae</taxon>
        <taxon>Meganyctiphanes</taxon>
    </lineage>
</organism>
<dbReference type="InterPro" id="IPR001991">
    <property type="entry name" value="Na-dicarboxylate_symporter"/>
</dbReference>
<dbReference type="Pfam" id="PF00375">
    <property type="entry name" value="SDF"/>
    <property type="match status" value="1"/>
</dbReference>
<feature type="transmembrane region" description="Helical" evidence="7">
    <location>
        <begin position="14"/>
        <end position="35"/>
    </location>
</feature>
<name>A0AAV2R7Y2_MEGNR</name>
<sequence length="507" mass="55248">MDCLKNISCRSQSLLLVLSICSIIFGFVLGLVLRYSRDEPWSPREVMYVGYVGELYIRALKGMIIPLILSSIITAIGSLDLKLSKRIGIQAIAYYIGTTFSAVILGVLLVTTIKPGKGSTEQQSGAVNNEQALYTPDILMDLTRNLFPPNIIQATFEMHKTYISPPDLSSNKSKHLIQKYNLSDGELPPKHEWPLTKIYVSGLNIIGLLVFATALSVALAKMAPSGRPLLEIFKSLSDASMIIIGWIMWISPLGILSLIASVMIQMDDFSIMLGQVGMYVTTVLTGIAIHGLIVLPGIFILLTRKLPFRFIGNMSQAFITAFATSSSAATLPITLNCIENINKIDSRITRFVLPIGATINMDATALDEAVAVIFIAQVRGMSLNIGHVFAISLSATMASIGAAAVPGAGLAAIMMVLDVIGLPAEDISYVIAVNWILDRFRTVLNVLSDSLCCGIIYERSKKELNSMDTLNGNKEQHRKPSLNEHNINDHSDKSGAFEEADENTYMV</sequence>
<feature type="region of interest" description="Disordered" evidence="8">
    <location>
        <begin position="470"/>
        <end position="507"/>
    </location>
</feature>
<comment type="caution">
    <text evidence="9">The sequence shown here is derived from an EMBL/GenBank/DDBJ whole genome shotgun (WGS) entry which is preliminary data.</text>
</comment>